<proteinExistence type="predicted"/>
<evidence type="ECO:0000313" key="1">
    <source>
        <dbReference type="EMBL" id="GAA1122126.1"/>
    </source>
</evidence>
<sequence>MVKRWQWWMIGLWAALMLSGGLTVLLLGQSSAPAPAPGRVKCPVEPTGYTLCAFGSPRP</sequence>
<keyword evidence="2" id="KW-1185">Reference proteome</keyword>
<gene>
    <name evidence="1" type="ORF">GCM10009663_72000</name>
</gene>
<accession>A0ABN1U5Q5</accession>
<comment type="caution">
    <text evidence="1">The sequence shown here is derived from an EMBL/GenBank/DDBJ whole genome shotgun (WGS) entry which is preliminary data.</text>
</comment>
<reference evidence="1 2" key="1">
    <citation type="journal article" date="2019" name="Int. J. Syst. Evol. Microbiol.">
        <title>The Global Catalogue of Microorganisms (GCM) 10K type strain sequencing project: providing services to taxonomists for standard genome sequencing and annotation.</title>
        <authorList>
            <consortium name="The Broad Institute Genomics Platform"/>
            <consortium name="The Broad Institute Genome Sequencing Center for Infectious Disease"/>
            <person name="Wu L."/>
            <person name="Ma J."/>
        </authorList>
    </citation>
    <scope>NUCLEOTIDE SEQUENCE [LARGE SCALE GENOMIC DNA]</scope>
    <source>
        <strain evidence="1 2">JCM 13002</strain>
    </source>
</reference>
<organism evidence="1 2">
    <name type="scientific">Kitasatospora arboriphila</name>
    <dbReference type="NCBI Taxonomy" id="258052"/>
    <lineage>
        <taxon>Bacteria</taxon>
        <taxon>Bacillati</taxon>
        <taxon>Actinomycetota</taxon>
        <taxon>Actinomycetes</taxon>
        <taxon>Kitasatosporales</taxon>
        <taxon>Streptomycetaceae</taxon>
        <taxon>Kitasatospora</taxon>
    </lineage>
</organism>
<protein>
    <submittedName>
        <fullName evidence="1">Uncharacterized protein</fullName>
    </submittedName>
</protein>
<evidence type="ECO:0000313" key="2">
    <source>
        <dbReference type="Proteomes" id="UP001499987"/>
    </source>
</evidence>
<dbReference type="Proteomes" id="UP001499987">
    <property type="component" value="Unassembled WGS sequence"/>
</dbReference>
<dbReference type="EMBL" id="BAAALD010000129">
    <property type="protein sequence ID" value="GAA1122126.1"/>
    <property type="molecule type" value="Genomic_DNA"/>
</dbReference>
<name>A0ABN1U5Q5_9ACTN</name>